<reference evidence="2" key="1">
    <citation type="submission" date="2019-08" db="EMBL/GenBank/DDBJ databases">
        <authorList>
            <person name="Kucharzyk K."/>
            <person name="Murdoch R.W."/>
            <person name="Higgins S."/>
            <person name="Loffler F."/>
        </authorList>
    </citation>
    <scope>NUCLEOTIDE SEQUENCE</scope>
</reference>
<dbReference type="EMBL" id="VSSQ01072790">
    <property type="protein sequence ID" value="MPN24080.1"/>
    <property type="molecule type" value="Genomic_DNA"/>
</dbReference>
<protein>
    <submittedName>
        <fullName evidence="2">Uncharacterized protein</fullName>
    </submittedName>
</protein>
<accession>A0A645GDD0</accession>
<evidence type="ECO:0000256" key="1">
    <source>
        <dbReference type="SAM" id="MobiDB-lite"/>
    </source>
</evidence>
<evidence type="ECO:0000313" key="2">
    <source>
        <dbReference type="EMBL" id="MPN24080.1"/>
    </source>
</evidence>
<organism evidence="2">
    <name type="scientific">bioreactor metagenome</name>
    <dbReference type="NCBI Taxonomy" id="1076179"/>
    <lineage>
        <taxon>unclassified sequences</taxon>
        <taxon>metagenomes</taxon>
        <taxon>ecological metagenomes</taxon>
    </lineage>
</organism>
<name>A0A645GDD0_9ZZZZ</name>
<comment type="caution">
    <text evidence="2">The sequence shown here is derived from an EMBL/GenBank/DDBJ whole genome shotgun (WGS) entry which is preliminary data.</text>
</comment>
<gene>
    <name evidence="2" type="ORF">SDC9_171474</name>
</gene>
<feature type="region of interest" description="Disordered" evidence="1">
    <location>
        <begin position="82"/>
        <end position="106"/>
    </location>
</feature>
<sequence>MIDGRRDGLDSGCECFFAGRERNPEERREAVGASGDRPHVDRIQQVVDEVVIAGDERAVGGVTPDDALAVHEDVERAVTGHGLQSVDGSQTGDQGVATGPILLHGS</sequence>
<dbReference type="AlphaFoldDB" id="A0A645GDD0"/>
<proteinExistence type="predicted"/>